<feature type="region of interest" description="Disordered" evidence="6">
    <location>
        <begin position="239"/>
        <end position="263"/>
    </location>
</feature>
<evidence type="ECO:0000256" key="5">
    <source>
        <dbReference type="RuleBase" id="RU369096"/>
    </source>
</evidence>
<dbReference type="CDD" id="cd13153">
    <property type="entry name" value="KOW_GPKOW_B"/>
    <property type="match status" value="1"/>
</dbReference>
<dbReference type="InterPro" id="IPR026822">
    <property type="entry name" value="Spp2/MOS2_G-patch"/>
</dbReference>
<evidence type="ECO:0000256" key="6">
    <source>
        <dbReference type="SAM" id="MobiDB-lite"/>
    </source>
</evidence>
<dbReference type="InterPro" id="IPR041994">
    <property type="entry name" value="GPKOW_KOW2"/>
</dbReference>
<keyword evidence="4 5" id="KW-0539">Nucleus</keyword>
<dbReference type="PROSITE" id="PS50174">
    <property type="entry name" value="G_PATCH"/>
    <property type="match status" value="1"/>
</dbReference>
<reference evidence="8 9" key="1">
    <citation type="journal article" date="2020" name="G3 (Bethesda)">
        <title>Draft Genome of the Common Snapping Turtle, Chelydra serpentina, a Model for Phenotypic Plasticity in Reptiles.</title>
        <authorList>
            <person name="Das D."/>
            <person name="Singh S.K."/>
            <person name="Bierstedt J."/>
            <person name="Erickson A."/>
            <person name="Galli G.L.J."/>
            <person name="Crossley D.A. 2nd"/>
            <person name="Rhen T."/>
        </authorList>
    </citation>
    <scope>NUCLEOTIDE SEQUENCE [LARGE SCALE GENOMIC DNA]</scope>
    <source>
        <strain evidence="8">KW</strain>
    </source>
</reference>
<name>A0A8T1S0N0_CHESE</name>
<comment type="function">
    <text evidence="5">RNA-binding protein involved in pre-mRNA splicing.</text>
</comment>
<feature type="region of interest" description="Disordered" evidence="6">
    <location>
        <begin position="1"/>
        <end position="48"/>
    </location>
</feature>
<dbReference type="GO" id="GO:0000398">
    <property type="term" value="P:mRNA splicing, via spliceosome"/>
    <property type="evidence" value="ECO:0007669"/>
    <property type="project" value="UniProtKB-UniRule"/>
</dbReference>
<dbReference type="Pfam" id="PF25088">
    <property type="entry name" value="GPKOW_C"/>
    <property type="match status" value="1"/>
</dbReference>
<feature type="region of interest" description="Disordered" evidence="6">
    <location>
        <begin position="105"/>
        <end position="125"/>
    </location>
</feature>
<dbReference type="PANTHER" id="PTHR15818">
    <property type="entry name" value="G PATCH AND KOW-CONTAINING"/>
    <property type="match status" value="1"/>
</dbReference>
<dbReference type="InterPro" id="IPR005824">
    <property type="entry name" value="KOW"/>
</dbReference>
<comment type="caution">
    <text evidence="8">The sequence shown here is derived from an EMBL/GenBank/DDBJ whole genome shotgun (WGS) entry which is preliminary data.</text>
</comment>
<evidence type="ECO:0000259" key="7">
    <source>
        <dbReference type="PROSITE" id="PS50174"/>
    </source>
</evidence>
<dbReference type="Gene3D" id="2.30.30.140">
    <property type="match status" value="1"/>
</dbReference>
<dbReference type="Pfam" id="PF12656">
    <property type="entry name" value="G-patch_2"/>
    <property type="match status" value="1"/>
</dbReference>
<dbReference type="GO" id="GO:0003676">
    <property type="term" value="F:nucleic acid binding"/>
    <property type="evidence" value="ECO:0007669"/>
    <property type="project" value="InterPro"/>
</dbReference>
<dbReference type="InterPro" id="IPR041993">
    <property type="entry name" value="GPKOW_KOW1"/>
</dbReference>
<feature type="compositionally biased region" description="Low complexity" evidence="6">
    <location>
        <begin position="386"/>
        <end position="396"/>
    </location>
</feature>
<feature type="compositionally biased region" description="Basic and acidic residues" evidence="6">
    <location>
        <begin position="252"/>
        <end position="261"/>
    </location>
</feature>
<keyword evidence="5" id="KW-0508">mRNA splicing</keyword>
<dbReference type="PANTHER" id="PTHR15818:SF2">
    <property type="entry name" value="G-PATCH DOMAIN AND KOW MOTIFS-CONTAINING PROTEIN"/>
    <property type="match status" value="1"/>
</dbReference>
<dbReference type="InterPro" id="IPR008991">
    <property type="entry name" value="Translation_prot_SH3-like_sf"/>
</dbReference>
<evidence type="ECO:0000256" key="2">
    <source>
        <dbReference type="ARBA" id="ARBA00010966"/>
    </source>
</evidence>
<dbReference type="InterPro" id="IPR014722">
    <property type="entry name" value="Rib_uL2_dom2"/>
</dbReference>
<evidence type="ECO:0000256" key="3">
    <source>
        <dbReference type="ARBA" id="ARBA00022737"/>
    </source>
</evidence>
<feature type="domain" description="G-patch" evidence="7">
    <location>
        <begin position="191"/>
        <end position="237"/>
    </location>
</feature>
<organism evidence="8 9">
    <name type="scientific">Chelydra serpentina</name>
    <name type="common">Snapping turtle</name>
    <name type="synonym">Testudo serpentina</name>
    <dbReference type="NCBI Taxonomy" id="8475"/>
    <lineage>
        <taxon>Eukaryota</taxon>
        <taxon>Metazoa</taxon>
        <taxon>Chordata</taxon>
        <taxon>Craniata</taxon>
        <taxon>Vertebrata</taxon>
        <taxon>Euteleostomi</taxon>
        <taxon>Archelosauria</taxon>
        <taxon>Testudinata</taxon>
        <taxon>Testudines</taxon>
        <taxon>Cryptodira</taxon>
        <taxon>Durocryptodira</taxon>
        <taxon>Americhelydia</taxon>
        <taxon>Chelydroidea</taxon>
        <taxon>Chelydridae</taxon>
        <taxon>Chelydra</taxon>
    </lineage>
</organism>
<dbReference type="EMBL" id="JAHGAV010001224">
    <property type="protein sequence ID" value="KAG6922599.1"/>
    <property type="molecule type" value="Genomic_DNA"/>
</dbReference>
<keyword evidence="9" id="KW-1185">Reference proteome</keyword>
<proteinExistence type="inferred from homology"/>
<dbReference type="SMART" id="SM00443">
    <property type="entry name" value="G_patch"/>
    <property type="match status" value="1"/>
</dbReference>
<dbReference type="InterPro" id="IPR000467">
    <property type="entry name" value="G_patch_dom"/>
</dbReference>
<feature type="compositionally biased region" description="Basic and acidic residues" evidence="6">
    <location>
        <begin position="333"/>
        <end position="345"/>
    </location>
</feature>
<comment type="subcellular location">
    <subcellularLocation>
        <location evidence="1 5">Nucleus</location>
    </subcellularLocation>
</comment>
<evidence type="ECO:0000313" key="9">
    <source>
        <dbReference type="Proteomes" id="UP000765507"/>
    </source>
</evidence>
<dbReference type="GO" id="GO:0005681">
    <property type="term" value="C:spliceosomal complex"/>
    <property type="evidence" value="ECO:0007669"/>
    <property type="project" value="TreeGrafter"/>
</dbReference>
<feature type="compositionally biased region" description="Basic and acidic residues" evidence="6">
    <location>
        <begin position="352"/>
        <end position="380"/>
    </location>
</feature>
<evidence type="ECO:0000256" key="1">
    <source>
        <dbReference type="ARBA" id="ARBA00004123"/>
    </source>
</evidence>
<gene>
    <name evidence="8" type="primary">GPKOW</name>
    <name evidence="8" type="ORF">G0U57_001800</name>
</gene>
<evidence type="ECO:0000256" key="4">
    <source>
        <dbReference type="ARBA" id="ARBA00023242"/>
    </source>
</evidence>
<evidence type="ECO:0000313" key="8">
    <source>
        <dbReference type="EMBL" id="KAG6922599.1"/>
    </source>
</evidence>
<dbReference type="Proteomes" id="UP000765507">
    <property type="component" value="Unassembled WGS sequence"/>
</dbReference>
<dbReference type="OrthoDB" id="5577072at2759"/>
<dbReference type="AlphaFoldDB" id="A0A8T1S0N0"/>
<dbReference type="Pfam" id="PF00467">
    <property type="entry name" value="KOW"/>
    <property type="match status" value="1"/>
</dbReference>
<protein>
    <recommendedName>
        <fullName evidence="5">G-patch domain and KOW motifs-containing protein</fullName>
    </recommendedName>
</protein>
<dbReference type="SMART" id="SM00739">
    <property type="entry name" value="KOW"/>
    <property type="match status" value="2"/>
</dbReference>
<feature type="region of interest" description="Disordered" evidence="6">
    <location>
        <begin position="333"/>
        <end position="398"/>
    </location>
</feature>
<keyword evidence="5" id="KW-0507">mRNA processing</keyword>
<accession>A0A8T1S0N0</accession>
<dbReference type="InterPro" id="IPR045166">
    <property type="entry name" value="Spp2-like"/>
</dbReference>
<feature type="non-terminal residue" evidence="8">
    <location>
        <position position="1"/>
    </location>
</feature>
<sequence>GHLPHEAARGTGTTTPIVPCAATGSKMASDGGPASDGPPAPRPVSFGFTRTTARRRLVGEGRAAAAAAPEPDFISAVEGSELRSLRPAPPPKALVIPLIQRNQWKKPEMPPAGAPEQQKDDGVESQAVREIIEECRQSQERWESGSKADPNLAIPLLLQNRVPDGYEDSDRVDVSLRPESATAADYEVVPVEAYGVAMLKGMGWKAGEGIGRTFKQEVKPLEHQLRPRGLGLGADRAAIQDLQPARPPRPPKPGDERRGGEEEPLGLVAGGAVLIVAGPHKDLYGKIEGVDPDNARVMVKLAIGDKIVTISQHSLRPVTRKEYEKLAKDLSRLSKAHKEEEEKQRNGPTDGPDTRVPREKGEEKDRKRKQPADSESDAHAVKQIKGSSSGSSSSRSPHWLQRDLRVRFVDKLYKGGKYYNTKMLIEDVLSPDTCVCRTEEGQVLDGIREAMLETVIPRGAADWVMVVLGEHAGRVGRILQRDQQRSRALVQLQRDEDGDVLALDYDAVCHYVGDTEDD</sequence>
<dbReference type="CDD" id="cd13152">
    <property type="entry name" value="KOW_GPKOW_A"/>
    <property type="match status" value="1"/>
</dbReference>
<comment type="similarity">
    <text evidence="2 5">Belongs to the MOS2 family.</text>
</comment>
<keyword evidence="3" id="KW-0677">Repeat</keyword>
<dbReference type="Gene3D" id="2.30.30.30">
    <property type="match status" value="1"/>
</dbReference>
<dbReference type="SUPFAM" id="SSF50104">
    <property type="entry name" value="Translation proteins SH3-like domain"/>
    <property type="match status" value="1"/>
</dbReference>